<dbReference type="Proteomes" id="UP000704611">
    <property type="component" value="Unassembled WGS sequence"/>
</dbReference>
<proteinExistence type="predicted"/>
<protein>
    <submittedName>
        <fullName evidence="1">Uncharacterized protein</fullName>
    </submittedName>
</protein>
<name>A0ABS6MIK6_9GAMM</name>
<dbReference type="EMBL" id="JAHRID010000002">
    <property type="protein sequence ID" value="MBV2128634.1"/>
    <property type="molecule type" value="Genomic_DNA"/>
</dbReference>
<comment type="caution">
    <text evidence="1">The sequence shown here is derived from an EMBL/GenBank/DDBJ whole genome shotgun (WGS) entry which is preliminary data.</text>
</comment>
<evidence type="ECO:0000313" key="1">
    <source>
        <dbReference type="EMBL" id="MBV2128634.1"/>
    </source>
</evidence>
<reference evidence="1 2" key="1">
    <citation type="submission" date="2021-06" db="EMBL/GenBank/DDBJ databases">
        <title>Rheinheimera indica sp. nov., isolated from deep-sea sediment.</title>
        <authorList>
            <person name="Wang Z."/>
            <person name="Zhang X.-Y."/>
        </authorList>
    </citation>
    <scope>NUCLEOTIDE SEQUENCE [LARGE SCALE GENOMIC DNA]</scope>
    <source>
        <strain evidence="1 2">SM2107</strain>
    </source>
</reference>
<organism evidence="1 2">
    <name type="scientific">Arsukibacterium indicum</name>
    <dbReference type="NCBI Taxonomy" id="2848612"/>
    <lineage>
        <taxon>Bacteria</taxon>
        <taxon>Pseudomonadati</taxon>
        <taxon>Pseudomonadota</taxon>
        <taxon>Gammaproteobacteria</taxon>
        <taxon>Chromatiales</taxon>
        <taxon>Chromatiaceae</taxon>
        <taxon>Arsukibacterium</taxon>
    </lineage>
</organism>
<accession>A0ABS6MIK6</accession>
<keyword evidence="2" id="KW-1185">Reference proteome</keyword>
<dbReference type="RefSeq" id="WP_217668189.1">
    <property type="nucleotide sequence ID" value="NZ_JAHRID010000002.1"/>
</dbReference>
<evidence type="ECO:0000313" key="2">
    <source>
        <dbReference type="Proteomes" id="UP000704611"/>
    </source>
</evidence>
<sequence length="98" mass="11464">MRDFKMFADAGRVMHLFYPESGEFEIVNVSKALYDSAFELRHHEKVILACRTKWEARDQLEDIVKAVSQVEAKKRELEQELISRFGLETYPVELAKNS</sequence>
<gene>
    <name evidence="1" type="ORF">KQY15_05940</name>
</gene>